<evidence type="ECO:0000313" key="1">
    <source>
        <dbReference type="EMBL" id="OXU24005.1"/>
    </source>
</evidence>
<gene>
    <name evidence="1" type="ORF">TSAR_007799</name>
</gene>
<comment type="caution">
    <text evidence="1">The sequence shown here is derived from an EMBL/GenBank/DDBJ whole genome shotgun (WGS) entry which is preliminary data.</text>
</comment>
<reference evidence="1 2" key="1">
    <citation type="journal article" date="2017" name="Curr. Biol.">
        <title>The Evolution of Venom by Co-option of Single-Copy Genes.</title>
        <authorList>
            <person name="Martinson E.O."/>
            <person name="Mrinalini"/>
            <person name="Kelkar Y.D."/>
            <person name="Chang C.H."/>
            <person name="Werren J.H."/>
        </authorList>
    </citation>
    <scope>NUCLEOTIDE SEQUENCE [LARGE SCALE GENOMIC DNA]</scope>
    <source>
        <strain evidence="1 2">Alberta</strain>
        <tissue evidence="1">Whole body</tissue>
    </source>
</reference>
<evidence type="ECO:0000313" key="2">
    <source>
        <dbReference type="Proteomes" id="UP000215335"/>
    </source>
</evidence>
<name>A0A232F049_9HYME</name>
<dbReference type="AlphaFoldDB" id="A0A232F049"/>
<dbReference type="EMBL" id="NNAY01001427">
    <property type="protein sequence ID" value="OXU24005.1"/>
    <property type="molecule type" value="Genomic_DNA"/>
</dbReference>
<accession>A0A232F049</accession>
<proteinExistence type="predicted"/>
<sequence length="29" mass="3376">MIRFELLSFLFSVRCYEKLLASLGALVKK</sequence>
<protein>
    <submittedName>
        <fullName evidence="1">Uncharacterized protein</fullName>
    </submittedName>
</protein>
<organism evidence="1 2">
    <name type="scientific">Trichomalopsis sarcophagae</name>
    <dbReference type="NCBI Taxonomy" id="543379"/>
    <lineage>
        <taxon>Eukaryota</taxon>
        <taxon>Metazoa</taxon>
        <taxon>Ecdysozoa</taxon>
        <taxon>Arthropoda</taxon>
        <taxon>Hexapoda</taxon>
        <taxon>Insecta</taxon>
        <taxon>Pterygota</taxon>
        <taxon>Neoptera</taxon>
        <taxon>Endopterygota</taxon>
        <taxon>Hymenoptera</taxon>
        <taxon>Apocrita</taxon>
        <taxon>Proctotrupomorpha</taxon>
        <taxon>Chalcidoidea</taxon>
        <taxon>Pteromalidae</taxon>
        <taxon>Pteromalinae</taxon>
        <taxon>Trichomalopsis</taxon>
    </lineage>
</organism>
<dbReference type="Proteomes" id="UP000215335">
    <property type="component" value="Unassembled WGS sequence"/>
</dbReference>
<keyword evidence="2" id="KW-1185">Reference proteome</keyword>